<evidence type="ECO:0000259" key="1">
    <source>
        <dbReference type="Pfam" id="PF13391"/>
    </source>
</evidence>
<gene>
    <name evidence="2" type="ORF">SAMN02745152_00214</name>
</gene>
<dbReference type="InterPro" id="IPR003615">
    <property type="entry name" value="HNH_nuc"/>
</dbReference>
<keyword evidence="2" id="KW-0378">Hydrolase</keyword>
<accession>A0A1T4KLP5</accession>
<dbReference type="EMBL" id="FUXC01000001">
    <property type="protein sequence ID" value="SJZ43320.1"/>
    <property type="molecule type" value="Genomic_DNA"/>
</dbReference>
<keyword evidence="3" id="KW-1185">Reference proteome</keyword>
<dbReference type="Proteomes" id="UP000190395">
    <property type="component" value="Unassembled WGS sequence"/>
</dbReference>
<keyword evidence="2" id="KW-0540">Nuclease</keyword>
<dbReference type="RefSeq" id="WP_078929967.1">
    <property type="nucleotide sequence ID" value="NZ_FUXC01000001.1"/>
</dbReference>
<dbReference type="Pfam" id="PF13391">
    <property type="entry name" value="HNH_2"/>
    <property type="match status" value="1"/>
</dbReference>
<dbReference type="GO" id="GO:0004519">
    <property type="term" value="F:endonuclease activity"/>
    <property type="evidence" value="ECO:0007669"/>
    <property type="project" value="UniProtKB-KW"/>
</dbReference>
<sequence length="254" mass="28955">MDISTIERTILEKCAKDAGWEIDSNSKSDCINLFSSFFKETSTIRKTSDGSFVIRFSKAFSKSHFDSGIHFNSNGEFEFTLQESFSFSRLLKRIAELFASLPDNPLEQYQKKLAEFSDTEIQKTEAERLVKERVGQDIYRDALMNYWGGACAVTGCTLTEALRASHAKSWKDCTSDAERLNVYNGFLLTANLDALFDKGYISFTDDGLIMVSSAFSFKGADLRGLGINSDMKLRWIENEHLEFLDYHHKNVWKN</sequence>
<proteinExistence type="predicted"/>
<dbReference type="GeneID" id="303366495"/>
<feature type="domain" description="HNH nuclease" evidence="1">
    <location>
        <begin position="151"/>
        <end position="203"/>
    </location>
</feature>
<name>A0A1T4KLP5_9SPIR</name>
<dbReference type="AlphaFoldDB" id="A0A1T4KLP5"/>
<reference evidence="2 3" key="1">
    <citation type="submission" date="2017-02" db="EMBL/GenBank/DDBJ databases">
        <authorList>
            <person name="Peterson S.W."/>
        </authorList>
    </citation>
    <scope>NUCLEOTIDE SEQUENCE [LARGE SCALE GENOMIC DNA]</scope>
    <source>
        <strain evidence="2 3">ATCC BAA-909</strain>
    </source>
</reference>
<dbReference type="STRING" id="225004.SAMN02745152_00214"/>
<dbReference type="OrthoDB" id="5678128at2"/>
<organism evidence="2 3">
    <name type="scientific">Treponema berlinense</name>
    <dbReference type="NCBI Taxonomy" id="225004"/>
    <lineage>
        <taxon>Bacteria</taxon>
        <taxon>Pseudomonadati</taxon>
        <taxon>Spirochaetota</taxon>
        <taxon>Spirochaetia</taxon>
        <taxon>Spirochaetales</taxon>
        <taxon>Treponemataceae</taxon>
        <taxon>Treponema</taxon>
    </lineage>
</organism>
<evidence type="ECO:0000313" key="2">
    <source>
        <dbReference type="EMBL" id="SJZ43320.1"/>
    </source>
</evidence>
<evidence type="ECO:0000313" key="3">
    <source>
        <dbReference type="Proteomes" id="UP000190395"/>
    </source>
</evidence>
<keyword evidence="2" id="KW-0255">Endonuclease</keyword>
<protein>
    <submittedName>
        <fullName evidence="2">HNH endonuclease</fullName>
    </submittedName>
</protein>